<dbReference type="AlphaFoldDB" id="A0A450ZGN8"/>
<dbReference type="InterPro" id="IPR007481">
    <property type="entry name" value="SspB"/>
</dbReference>
<sequence length="167" mass="18297">MQNSSDVPMTSTRPYLIRAIHEWIVDNALTPYILINAQADGASVPGGYTKDAKIVFNISSNATKNLYLGNEEVTFTGRFNGMSIPVSIPTDAVLAVYAKETGAGMAFQDESREEEQTELPKEAQGLEEEGSTKEKSDKEEPEEGNKAFSQKPPTSDKPSRPTLRIVK</sequence>
<proteinExistence type="predicted"/>
<dbReference type="EMBL" id="CAADFV010000011">
    <property type="protein sequence ID" value="VFK52956.1"/>
    <property type="molecule type" value="Genomic_DNA"/>
</dbReference>
<dbReference type="PANTHER" id="PTHR37486:SF1">
    <property type="entry name" value="STRINGENT STARVATION PROTEIN B"/>
    <property type="match status" value="1"/>
</dbReference>
<dbReference type="NCBIfam" id="NF008769">
    <property type="entry name" value="PRK11798.2-5"/>
    <property type="match status" value="1"/>
</dbReference>
<dbReference type="SUPFAM" id="SSF101738">
    <property type="entry name" value="SspB-like"/>
    <property type="match status" value="1"/>
</dbReference>
<dbReference type="Gene3D" id="2.30.30.220">
    <property type="entry name" value="SspB-like"/>
    <property type="match status" value="1"/>
</dbReference>
<reference evidence="3" key="1">
    <citation type="submission" date="2019-02" db="EMBL/GenBank/DDBJ databases">
        <authorList>
            <person name="Gruber-Vodicka R. H."/>
            <person name="Seah K. B. B."/>
        </authorList>
    </citation>
    <scope>NUCLEOTIDE SEQUENCE</scope>
    <source>
        <strain evidence="3">BECK_BY2</strain>
        <strain evidence="2">BECK_BY3</strain>
    </source>
</reference>
<dbReference type="EMBL" id="CAADFY010000008">
    <property type="protein sequence ID" value="VFK52433.1"/>
    <property type="molecule type" value="Genomic_DNA"/>
</dbReference>
<dbReference type="GO" id="GO:0005829">
    <property type="term" value="C:cytosol"/>
    <property type="evidence" value="ECO:0007669"/>
    <property type="project" value="TreeGrafter"/>
</dbReference>
<protein>
    <submittedName>
        <fullName evidence="3">Stringent starvation protein B</fullName>
    </submittedName>
</protein>
<accession>A0A450ZGN8</accession>
<dbReference type="Pfam" id="PF04386">
    <property type="entry name" value="SspB"/>
    <property type="match status" value="1"/>
</dbReference>
<feature type="region of interest" description="Disordered" evidence="1">
    <location>
        <begin position="105"/>
        <end position="167"/>
    </location>
</feature>
<dbReference type="GO" id="GO:0005840">
    <property type="term" value="C:ribosome"/>
    <property type="evidence" value="ECO:0007669"/>
    <property type="project" value="TreeGrafter"/>
</dbReference>
<dbReference type="GO" id="GO:0045732">
    <property type="term" value="P:positive regulation of protein catabolic process"/>
    <property type="evidence" value="ECO:0007669"/>
    <property type="project" value="TreeGrafter"/>
</dbReference>
<evidence type="ECO:0000256" key="1">
    <source>
        <dbReference type="SAM" id="MobiDB-lite"/>
    </source>
</evidence>
<name>A0A450ZGN8_9GAMM</name>
<dbReference type="PIRSF" id="PIRSF005276">
    <property type="entry name" value="SspB"/>
    <property type="match status" value="1"/>
</dbReference>
<dbReference type="InterPro" id="IPR036760">
    <property type="entry name" value="SspB-like_sf"/>
</dbReference>
<dbReference type="PANTHER" id="PTHR37486">
    <property type="entry name" value="STRINGENT STARVATION PROTEIN B"/>
    <property type="match status" value="1"/>
</dbReference>
<evidence type="ECO:0000313" key="3">
    <source>
        <dbReference type="EMBL" id="VFK52956.1"/>
    </source>
</evidence>
<organism evidence="3">
    <name type="scientific">Candidatus Kentrum sp. TUN</name>
    <dbReference type="NCBI Taxonomy" id="2126343"/>
    <lineage>
        <taxon>Bacteria</taxon>
        <taxon>Pseudomonadati</taxon>
        <taxon>Pseudomonadota</taxon>
        <taxon>Gammaproteobacteria</taxon>
        <taxon>Candidatus Kentrum</taxon>
    </lineage>
</organism>
<evidence type="ECO:0000313" key="2">
    <source>
        <dbReference type="EMBL" id="VFK52433.1"/>
    </source>
</evidence>
<gene>
    <name evidence="3" type="ORF">BECKTUN1418E_GA0071001_101134</name>
    <name evidence="2" type="ORF">BECKTUN1418F_GA0071002_100834</name>
</gene>